<dbReference type="Proteomes" id="UP000502996">
    <property type="component" value="Chromosome"/>
</dbReference>
<evidence type="ECO:0000313" key="3">
    <source>
        <dbReference type="Proteomes" id="UP000502996"/>
    </source>
</evidence>
<accession>A0A6G6WLH0</accession>
<evidence type="ECO:0000313" key="2">
    <source>
        <dbReference type="EMBL" id="QIG45997.1"/>
    </source>
</evidence>
<keyword evidence="2" id="KW-0378">Hydrolase</keyword>
<gene>
    <name evidence="2" type="ORF">G5V58_15065</name>
</gene>
<dbReference type="InterPro" id="IPR000073">
    <property type="entry name" value="AB_hydrolase_1"/>
</dbReference>
<name>A0A6G6WLH0_9ACTN</name>
<organism evidence="2 3">
    <name type="scientific">Nocardioides anomalus</name>
    <dbReference type="NCBI Taxonomy" id="2712223"/>
    <lineage>
        <taxon>Bacteria</taxon>
        <taxon>Bacillati</taxon>
        <taxon>Actinomycetota</taxon>
        <taxon>Actinomycetes</taxon>
        <taxon>Propionibacteriales</taxon>
        <taxon>Nocardioidaceae</taxon>
        <taxon>Nocardioides</taxon>
    </lineage>
</organism>
<sequence>MNSRGGQTPSVNRAARPFGDLVADLTGTDDSRPPVVLVHGLTFDRGMWAPVVETLEGRRSLAIDLPGHGDSPARSSYDMADVADVLRGAITAAGLDAPVVVGHSIGALLATVYASRHPARAVLNIDQPLLAGPFADMLRSVEPVLRGPDYLSVWGQLFNDMATDELSPRQRALLRSTPRQDLLIGYWAEVLEKSADELRQQRTDELAALRARGVAYHHVSRTPLPPPYLEWLRAVLPAVEITVLPGGGHFPHVAHPAVIAELVSRWD</sequence>
<protein>
    <submittedName>
        <fullName evidence="2">Alpha/beta hydrolase</fullName>
    </submittedName>
</protein>
<dbReference type="EMBL" id="CP049257">
    <property type="protein sequence ID" value="QIG45997.1"/>
    <property type="molecule type" value="Genomic_DNA"/>
</dbReference>
<dbReference type="InterPro" id="IPR050266">
    <property type="entry name" value="AB_hydrolase_sf"/>
</dbReference>
<evidence type="ECO:0000259" key="1">
    <source>
        <dbReference type="Pfam" id="PF12697"/>
    </source>
</evidence>
<dbReference type="AlphaFoldDB" id="A0A6G6WLH0"/>
<dbReference type="Pfam" id="PF12697">
    <property type="entry name" value="Abhydrolase_6"/>
    <property type="match status" value="1"/>
</dbReference>
<feature type="domain" description="AB hydrolase-1" evidence="1">
    <location>
        <begin position="35"/>
        <end position="261"/>
    </location>
</feature>
<proteinExistence type="predicted"/>
<dbReference type="SUPFAM" id="SSF53474">
    <property type="entry name" value="alpha/beta-Hydrolases"/>
    <property type="match status" value="1"/>
</dbReference>
<dbReference type="KEGG" id="nano:G5V58_15065"/>
<dbReference type="GO" id="GO:0016787">
    <property type="term" value="F:hydrolase activity"/>
    <property type="evidence" value="ECO:0007669"/>
    <property type="project" value="UniProtKB-KW"/>
</dbReference>
<dbReference type="RefSeq" id="WP_165239142.1">
    <property type="nucleotide sequence ID" value="NZ_CP049257.1"/>
</dbReference>
<reference evidence="2 3" key="1">
    <citation type="submission" date="2020-02" db="EMBL/GenBank/DDBJ databases">
        <title>Full genome sequence of Nocardioides sp. R-3366.</title>
        <authorList>
            <person name="Im W.-T."/>
        </authorList>
    </citation>
    <scope>NUCLEOTIDE SEQUENCE [LARGE SCALE GENOMIC DNA]</scope>
    <source>
        <strain evidence="2 3">R-3366</strain>
    </source>
</reference>
<dbReference type="PANTHER" id="PTHR43798">
    <property type="entry name" value="MONOACYLGLYCEROL LIPASE"/>
    <property type="match status" value="1"/>
</dbReference>
<dbReference type="InterPro" id="IPR029058">
    <property type="entry name" value="AB_hydrolase_fold"/>
</dbReference>
<keyword evidence="3" id="KW-1185">Reference proteome</keyword>
<dbReference type="Gene3D" id="3.40.50.1820">
    <property type="entry name" value="alpha/beta hydrolase"/>
    <property type="match status" value="1"/>
</dbReference>